<comment type="caution">
    <text evidence="2">The sequence shown here is derived from an EMBL/GenBank/DDBJ whole genome shotgun (WGS) entry which is preliminary data.</text>
</comment>
<dbReference type="EMBL" id="JACHBR010000001">
    <property type="protein sequence ID" value="MBB5627956.1"/>
    <property type="molecule type" value="Genomic_DNA"/>
</dbReference>
<gene>
    <name evidence="2" type="ORF">BJ981_003655</name>
</gene>
<proteinExistence type="predicted"/>
<protein>
    <submittedName>
        <fullName evidence="2">Uncharacterized protein</fullName>
    </submittedName>
</protein>
<evidence type="ECO:0000313" key="2">
    <source>
        <dbReference type="EMBL" id="MBB5627956.1"/>
    </source>
</evidence>
<feature type="region of interest" description="Disordered" evidence="1">
    <location>
        <begin position="1"/>
        <end position="32"/>
    </location>
</feature>
<name>A0A7W8Z5U1_9ACTN</name>
<sequence length="60" mass="6020">MPTAPRQDGTGGTVDKVLVGGAAGTTLGQPTALRDRHRHIGKSLAGGAFIGVQGQRGEPV</sequence>
<accession>A0A7W8Z5U1</accession>
<evidence type="ECO:0000313" key="3">
    <source>
        <dbReference type="Proteomes" id="UP000588112"/>
    </source>
</evidence>
<dbReference type="AlphaFoldDB" id="A0A7W8Z5U1"/>
<dbReference type="Proteomes" id="UP000588112">
    <property type="component" value="Unassembled WGS sequence"/>
</dbReference>
<reference evidence="2 3" key="1">
    <citation type="submission" date="2020-08" db="EMBL/GenBank/DDBJ databases">
        <title>Sequencing the genomes of 1000 actinobacteria strains.</title>
        <authorList>
            <person name="Klenk H.-P."/>
        </authorList>
    </citation>
    <scope>NUCLEOTIDE SEQUENCE [LARGE SCALE GENOMIC DNA]</scope>
    <source>
        <strain evidence="2 3">DSM 45790</strain>
    </source>
</reference>
<evidence type="ECO:0000256" key="1">
    <source>
        <dbReference type="SAM" id="MobiDB-lite"/>
    </source>
</evidence>
<organism evidence="2 3">
    <name type="scientific">Sphaerisporangium krabiense</name>
    <dbReference type="NCBI Taxonomy" id="763782"/>
    <lineage>
        <taxon>Bacteria</taxon>
        <taxon>Bacillati</taxon>
        <taxon>Actinomycetota</taxon>
        <taxon>Actinomycetes</taxon>
        <taxon>Streptosporangiales</taxon>
        <taxon>Streptosporangiaceae</taxon>
        <taxon>Sphaerisporangium</taxon>
    </lineage>
</organism>
<keyword evidence="3" id="KW-1185">Reference proteome</keyword>